<organism evidence="1 2">
    <name type="scientific">Trichonephila clavipes</name>
    <name type="common">Golden silk orbweaver</name>
    <name type="synonym">Nephila clavipes</name>
    <dbReference type="NCBI Taxonomy" id="2585209"/>
    <lineage>
        <taxon>Eukaryota</taxon>
        <taxon>Metazoa</taxon>
        <taxon>Ecdysozoa</taxon>
        <taxon>Arthropoda</taxon>
        <taxon>Chelicerata</taxon>
        <taxon>Arachnida</taxon>
        <taxon>Araneae</taxon>
        <taxon>Araneomorphae</taxon>
        <taxon>Entelegynae</taxon>
        <taxon>Araneoidea</taxon>
        <taxon>Nephilidae</taxon>
        <taxon>Trichonephila</taxon>
    </lineage>
</organism>
<comment type="caution">
    <text evidence="1">The sequence shown here is derived from an EMBL/GenBank/DDBJ whole genome shotgun (WGS) entry which is preliminary data.</text>
</comment>
<dbReference type="Proteomes" id="UP000887159">
    <property type="component" value="Unassembled WGS sequence"/>
</dbReference>
<gene>
    <name evidence="1" type="ORF">TNCV_381071</name>
</gene>
<dbReference type="EMBL" id="BMAU01021291">
    <property type="protein sequence ID" value="GFY09612.1"/>
    <property type="molecule type" value="Genomic_DNA"/>
</dbReference>
<evidence type="ECO:0000313" key="1">
    <source>
        <dbReference type="EMBL" id="GFY09612.1"/>
    </source>
</evidence>
<sequence length="94" mass="10854">MHRTYQTEYVWHPFRVTIHPLLPKFSQTDGKPLTLKEKRKPIEEKDVHLFFFLPPSLTGKTAGIRGRCFGNQRVHVTSGTSGGLGYHRLFIHLP</sequence>
<name>A0A8X6SI54_TRICX</name>
<evidence type="ECO:0000313" key="2">
    <source>
        <dbReference type="Proteomes" id="UP000887159"/>
    </source>
</evidence>
<proteinExistence type="predicted"/>
<dbReference type="AlphaFoldDB" id="A0A8X6SI54"/>
<protein>
    <submittedName>
        <fullName evidence="1">Uncharacterized protein</fullName>
    </submittedName>
</protein>
<accession>A0A8X6SI54</accession>
<keyword evidence="2" id="KW-1185">Reference proteome</keyword>
<reference evidence="1" key="1">
    <citation type="submission" date="2020-08" db="EMBL/GenBank/DDBJ databases">
        <title>Multicomponent nature underlies the extraordinary mechanical properties of spider dragline silk.</title>
        <authorList>
            <person name="Kono N."/>
            <person name="Nakamura H."/>
            <person name="Mori M."/>
            <person name="Yoshida Y."/>
            <person name="Ohtoshi R."/>
            <person name="Malay A.D."/>
            <person name="Moran D.A.P."/>
            <person name="Tomita M."/>
            <person name="Numata K."/>
            <person name="Arakawa K."/>
        </authorList>
    </citation>
    <scope>NUCLEOTIDE SEQUENCE</scope>
</reference>